<accession>Q5QJ58</accession>
<organism evidence="2">
    <name type="scientific">Mycobacterium sp. M156</name>
    <dbReference type="NCBI Taxonomy" id="263548"/>
    <lineage>
        <taxon>Bacteria</taxon>
        <taxon>Bacillati</taxon>
        <taxon>Actinomycetota</taxon>
        <taxon>Actinomycetes</taxon>
        <taxon>Mycobacteriales</taxon>
        <taxon>Mycobacteriaceae</taxon>
        <taxon>Mycobacterium</taxon>
    </lineage>
</organism>
<evidence type="ECO:0000256" key="1">
    <source>
        <dbReference type="ARBA" id="ARBA00006313"/>
    </source>
</evidence>
<protein>
    <submittedName>
        <fullName evidence="2">PmoB</fullName>
    </submittedName>
</protein>
<dbReference type="AlphaFoldDB" id="Q5QJ58"/>
<dbReference type="GO" id="GO:0004497">
    <property type="term" value="F:monooxygenase activity"/>
    <property type="evidence" value="ECO:0007669"/>
    <property type="project" value="InterPro"/>
</dbReference>
<sequence>MSIDEHAAAVPKTKNRKVGISLMNSSDTEAAVEHISETQPDATIDFRDCFYKIERDEQLSFDMEQLSEIAGRDIDTDIFLVNMSSYYGRIVVGDGRVDLFSDPLPAHDDKD</sequence>
<reference evidence="2" key="1">
    <citation type="submission" date="2003-11" db="EMBL/GenBank/DDBJ databases">
        <authorList>
            <person name="Chan Kwo Chion C.K.N."/>
            <person name="Askew S.E."/>
            <person name="Leak D.J."/>
        </authorList>
    </citation>
    <scope>NUCLEOTIDE SEQUENCE</scope>
    <source>
        <strain evidence="2">M156</strain>
    </source>
</reference>
<name>Q5QJ58_9MYCO</name>
<dbReference type="InterPro" id="IPR003454">
    <property type="entry name" value="MOase_MmoB_DmpM"/>
</dbReference>
<dbReference type="InterPro" id="IPR036889">
    <property type="entry name" value="mOase_MmoB_DmpM_sf"/>
</dbReference>
<comment type="similarity">
    <text evidence="1">Belongs to the TmoD/XamoD family.</text>
</comment>
<dbReference type="Pfam" id="PF02406">
    <property type="entry name" value="MmoB_DmpM"/>
    <property type="match status" value="1"/>
</dbReference>
<proteinExistence type="inferred from homology"/>
<dbReference type="EMBL" id="AY455999">
    <property type="protein sequence ID" value="AAS19483.1"/>
    <property type="molecule type" value="Genomic_DNA"/>
</dbReference>
<reference evidence="2" key="2">
    <citation type="journal article" date="2005" name="Appl. Environ. Microbiol.">
        <title>Cloning, expression, and site-directed mutagenesis of the propene monooxygenase genes from Mycobacterium sp. strain M156.</title>
        <authorList>
            <person name="Chan Kwo Chion C.K."/>
            <person name="Askew S.E."/>
            <person name="Leak D.J."/>
        </authorList>
    </citation>
    <scope>NUCLEOTIDE SEQUENCE</scope>
    <source>
        <strain evidence="2">M156</strain>
    </source>
</reference>
<dbReference type="SUPFAM" id="SSF56029">
    <property type="entry name" value="Monooxygenase (hydroxylase) regulatory protein"/>
    <property type="match status" value="1"/>
</dbReference>
<dbReference type="Gene3D" id="3.90.56.10">
    <property type="entry name" value="Monooxygenase component MmoB/DmpM"/>
    <property type="match status" value="1"/>
</dbReference>
<evidence type="ECO:0000313" key="2">
    <source>
        <dbReference type="EMBL" id="AAS19483.1"/>
    </source>
</evidence>